<accession>A0ABR0KFB7</accession>
<reference evidence="2 3" key="1">
    <citation type="submission" date="2023-08" db="EMBL/GenBank/DDBJ databases">
        <title>Black Yeasts Isolated from many extreme environments.</title>
        <authorList>
            <person name="Coleine C."/>
            <person name="Stajich J.E."/>
            <person name="Selbmann L."/>
        </authorList>
    </citation>
    <scope>NUCLEOTIDE SEQUENCE [LARGE SCALE GENOMIC DNA]</scope>
    <source>
        <strain evidence="2 3">CCFEE 5885</strain>
    </source>
</reference>
<dbReference type="EMBL" id="JAVRRG010000035">
    <property type="protein sequence ID" value="KAK5094337.1"/>
    <property type="molecule type" value="Genomic_DNA"/>
</dbReference>
<proteinExistence type="predicted"/>
<evidence type="ECO:0000313" key="2">
    <source>
        <dbReference type="EMBL" id="KAK5094337.1"/>
    </source>
</evidence>
<feature type="compositionally biased region" description="Polar residues" evidence="1">
    <location>
        <begin position="86"/>
        <end position="96"/>
    </location>
</feature>
<protein>
    <submittedName>
        <fullName evidence="2">Uncharacterized protein</fullName>
    </submittedName>
</protein>
<evidence type="ECO:0000313" key="3">
    <source>
        <dbReference type="Proteomes" id="UP001345013"/>
    </source>
</evidence>
<gene>
    <name evidence="2" type="ORF">LTR24_003712</name>
</gene>
<dbReference type="Proteomes" id="UP001345013">
    <property type="component" value="Unassembled WGS sequence"/>
</dbReference>
<evidence type="ECO:0000256" key="1">
    <source>
        <dbReference type="SAM" id="MobiDB-lite"/>
    </source>
</evidence>
<feature type="compositionally biased region" description="Basic and acidic residues" evidence="1">
    <location>
        <begin position="68"/>
        <end position="81"/>
    </location>
</feature>
<organism evidence="2 3">
    <name type="scientific">Lithohypha guttulata</name>
    <dbReference type="NCBI Taxonomy" id="1690604"/>
    <lineage>
        <taxon>Eukaryota</taxon>
        <taxon>Fungi</taxon>
        <taxon>Dikarya</taxon>
        <taxon>Ascomycota</taxon>
        <taxon>Pezizomycotina</taxon>
        <taxon>Eurotiomycetes</taxon>
        <taxon>Chaetothyriomycetidae</taxon>
        <taxon>Chaetothyriales</taxon>
        <taxon>Trichomeriaceae</taxon>
        <taxon>Lithohypha</taxon>
    </lineage>
</organism>
<comment type="caution">
    <text evidence="2">The sequence shown here is derived from an EMBL/GenBank/DDBJ whole genome shotgun (WGS) entry which is preliminary data.</text>
</comment>
<name>A0ABR0KFB7_9EURO</name>
<feature type="region of interest" description="Disordered" evidence="1">
    <location>
        <begin position="62"/>
        <end position="96"/>
    </location>
</feature>
<keyword evidence="3" id="KW-1185">Reference proteome</keyword>
<sequence>MELETQPILGPGSSVVAPPQQILQASTAPGLYAQFNFAATGRPPSNYMAQKMLQDPKRRYQIATPTRSRSETSVDTLRRDLAGGALSTSSSNVRTS</sequence>